<dbReference type="InterPro" id="IPR001254">
    <property type="entry name" value="Trypsin_dom"/>
</dbReference>
<evidence type="ECO:0000313" key="8">
    <source>
        <dbReference type="EMBL" id="VEU39131.1"/>
    </source>
</evidence>
<protein>
    <recommendedName>
        <fullName evidence="7">Peptidase S1 domain-containing protein</fullName>
    </recommendedName>
</protein>
<gene>
    <name evidence="8" type="ORF">PSNMU_V1.4_AUG-EV-PASAV3_0059750</name>
</gene>
<evidence type="ECO:0000256" key="4">
    <source>
        <dbReference type="ARBA" id="ARBA00023180"/>
    </source>
</evidence>
<keyword evidence="2" id="KW-0843">Virulence</keyword>
<evidence type="ECO:0000259" key="7">
    <source>
        <dbReference type="PROSITE" id="PS50240"/>
    </source>
</evidence>
<sequence>MFSVSKNLFHAVVAATATIHSVFASPLLEKSIINGVESQPGQFPYFVYFGEGCIGSSHGGPNSPPAGCSGSLIAPDIVLTAGHGGNLTNVLISVGATKQHMSDDSGAQIRTCEEWVRHPGFGDFNNDFALCKLNETAIIDESFVRLELNDDASSPPDGTDLIAMGLGVIDNDLNFAKVLRNVTIPTRSLETCQNVYEKYIEILPETMLCLEYNTGTNMATCFADNGAPVVKRVYQGDGSFVDIHYGLASLGLHSDVSVCSDDILARTSGAIDWIKSTSCDTLNSVGSFCKKKTPKKTKAPKHTKASKRTKAPKRS</sequence>
<proteinExistence type="inferred from homology"/>
<keyword evidence="4" id="KW-0325">Glycoprotein</keyword>
<keyword evidence="3" id="KW-1015">Disulfide bond</keyword>
<reference evidence="8 9" key="1">
    <citation type="submission" date="2019-01" db="EMBL/GenBank/DDBJ databases">
        <authorList>
            <person name="Ferrante I. M."/>
        </authorList>
    </citation>
    <scope>NUCLEOTIDE SEQUENCE [LARGE SCALE GENOMIC DNA]</scope>
    <source>
        <strain evidence="8 9">B856</strain>
    </source>
</reference>
<evidence type="ECO:0000256" key="2">
    <source>
        <dbReference type="ARBA" id="ARBA00023026"/>
    </source>
</evidence>
<dbReference type="InterPro" id="IPR043504">
    <property type="entry name" value="Peptidase_S1_PA_chymotrypsin"/>
</dbReference>
<evidence type="ECO:0000256" key="1">
    <source>
        <dbReference type="ARBA" id="ARBA00007664"/>
    </source>
</evidence>
<dbReference type="GO" id="GO:0006508">
    <property type="term" value="P:proteolysis"/>
    <property type="evidence" value="ECO:0007669"/>
    <property type="project" value="InterPro"/>
</dbReference>
<dbReference type="OrthoDB" id="63334at2759"/>
<comment type="similarity">
    <text evidence="1">Belongs to the peptidase S1 family.</text>
</comment>
<dbReference type="InterPro" id="IPR009003">
    <property type="entry name" value="Peptidase_S1_PA"/>
</dbReference>
<dbReference type="SMART" id="SM00020">
    <property type="entry name" value="Tryp_SPc"/>
    <property type="match status" value="1"/>
</dbReference>
<accession>A0A448ZAT5</accession>
<dbReference type="SUPFAM" id="SSF50494">
    <property type="entry name" value="Trypsin-like serine proteases"/>
    <property type="match status" value="1"/>
</dbReference>
<dbReference type="InterPro" id="IPR050430">
    <property type="entry name" value="Peptidase_S1"/>
</dbReference>
<evidence type="ECO:0000256" key="5">
    <source>
        <dbReference type="SAM" id="MobiDB-lite"/>
    </source>
</evidence>
<dbReference type="PROSITE" id="PS50240">
    <property type="entry name" value="TRYPSIN_DOM"/>
    <property type="match status" value="1"/>
</dbReference>
<evidence type="ECO:0000256" key="6">
    <source>
        <dbReference type="SAM" id="SignalP"/>
    </source>
</evidence>
<dbReference type="Proteomes" id="UP000291116">
    <property type="component" value="Unassembled WGS sequence"/>
</dbReference>
<dbReference type="PANTHER" id="PTHR24276">
    <property type="entry name" value="POLYSERASE-RELATED"/>
    <property type="match status" value="1"/>
</dbReference>
<dbReference type="Pfam" id="PF00089">
    <property type="entry name" value="Trypsin"/>
    <property type="match status" value="1"/>
</dbReference>
<feature type="region of interest" description="Disordered" evidence="5">
    <location>
        <begin position="290"/>
        <end position="315"/>
    </location>
</feature>
<keyword evidence="9" id="KW-1185">Reference proteome</keyword>
<dbReference type="AlphaFoldDB" id="A0A448ZAT5"/>
<keyword evidence="6" id="KW-0732">Signal</keyword>
<feature type="chain" id="PRO_5019133950" description="Peptidase S1 domain-containing protein" evidence="6">
    <location>
        <begin position="25"/>
        <end position="315"/>
    </location>
</feature>
<dbReference type="PANTHER" id="PTHR24276:SF98">
    <property type="entry name" value="FI18310P1-RELATED"/>
    <property type="match status" value="1"/>
</dbReference>
<name>A0A448ZAT5_9STRA</name>
<dbReference type="Gene3D" id="2.40.10.10">
    <property type="entry name" value="Trypsin-like serine proteases"/>
    <property type="match status" value="1"/>
</dbReference>
<feature type="signal peptide" evidence="6">
    <location>
        <begin position="1"/>
        <end position="24"/>
    </location>
</feature>
<dbReference type="InterPro" id="IPR001314">
    <property type="entry name" value="Peptidase_S1A"/>
</dbReference>
<dbReference type="GO" id="GO:0004252">
    <property type="term" value="F:serine-type endopeptidase activity"/>
    <property type="evidence" value="ECO:0007669"/>
    <property type="project" value="InterPro"/>
</dbReference>
<feature type="domain" description="Peptidase S1" evidence="7">
    <location>
        <begin position="32"/>
        <end position="279"/>
    </location>
</feature>
<dbReference type="PRINTS" id="PR00722">
    <property type="entry name" value="CHYMOTRYPSIN"/>
</dbReference>
<dbReference type="EMBL" id="CAACVS010000206">
    <property type="protein sequence ID" value="VEU39131.1"/>
    <property type="molecule type" value="Genomic_DNA"/>
</dbReference>
<organism evidence="8 9">
    <name type="scientific">Pseudo-nitzschia multistriata</name>
    <dbReference type="NCBI Taxonomy" id="183589"/>
    <lineage>
        <taxon>Eukaryota</taxon>
        <taxon>Sar</taxon>
        <taxon>Stramenopiles</taxon>
        <taxon>Ochrophyta</taxon>
        <taxon>Bacillariophyta</taxon>
        <taxon>Bacillariophyceae</taxon>
        <taxon>Bacillariophycidae</taxon>
        <taxon>Bacillariales</taxon>
        <taxon>Bacillariaceae</taxon>
        <taxon>Pseudo-nitzschia</taxon>
    </lineage>
</organism>
<evidence type="ECO:0000313" key="9">
    <source>
        <dbReference type="Proteomes" id="UP000291116"/>
    </source>
</evidence>
<evidence type="ECO:0000256" key="3">
    <source>
        <dbReference type="ARBA" id="ARBA00023157"/>
    </source>
</evidence>